<dbReference type="OrthoDB" id="5135119at2759"/>
<dbReference type="RefSeq" id="XP_024383811.1">
    <property type="nucleotide sequence ID" value="XM_024528043.1"/>
</dbReference>
<dbReference type="OMA" id="RGISWGH"/>
<accession>A0A2K1K2N1</accession>
<evidence type="ECO:0008006" key="6">
    <source>
        <dbReference type="Google" id="ProtNLM"/>
    </source>
</evidence>
<reference evidence="3 5" key="2">
    <citation type="journal article" date="2018" name="Plant J.">
        <title>The Physcomitrella patens chromosome-scale assembly reveals moss genome structure and evolution.</title>
        <authorList>
            <person name="Lang D."/>
            <person name="Ullrich K.K."/>
            <person name="Murat F."/>
            <person name="Fuchs J."/>
            <person name="Jenkins J."/>
            <person name="Haas F.B."/>
            <person name="Piednoel M."/>
            <person name="Gundlach H."/>
            <person name="Van Bel M."/>
            <person name="Meyberg R."/>
            <person name="Vives C."/>
            <person name="Morata J."/>
            <person name="Symeonidi A."/>
            <person name="Hiss M."/>
            <person name="Muchero W."/>
            <person name="Kamisugi Y."/>
            <person name="Saleh O."/>
            <person name="Blanc G."/>
            <person name="Decker E.L."/>
            <person name="van Gessel N."/>
            <person name="Grimwood J."/>
            <person name="Hayes R.D."/>
            <person name="Graham S.W."/>
            <person name="Gunter L.E."/>
            <person name="McDaniel S.F."/>
            <person name="Hoernstein S.N.W."/>
            <person name="Larsson A."/>
            <person name="Li F.W."/>
            <person name="Perroud P.F."/>
            <person name="Phillips J."/>
            <person name="Ranjan P."/>
            <person name="Rokshar D.S."/>
            <person name="Rothfels C.J."/>
            <person name="Schneider L."/>
            <person name="Shu S."/>
            <person name="Stevenson D.W."/>
            <person name="Thummler F."/>
            <person name="Tillich M."/>
            <person name="Villarreal Aguilar J.C."/>
            <person name="Widiez T."/>
            <person name="Wong G.K."/>
            <person name="Wymore A."/>
            <person name="Zhang Y."/>
            <person name="Zimmer A.D."/>
            <person name="Quatrano R.S."/>
            <person name="Mayer K.F.X."/>
            <person name="Goodstein D."/>
            <person name="Casacuberta J.M."/>
            <person name="Vandepoele K."/>
            <person name="Reski R."/>
            <person name="Cuming A.C."/>
            <person name="Tuskan G.A."/>
            <person name="Maumus F."/>
            <person name="Salse J."/>
            <person name="Schmutz J."/>
            <person name="Rensing S.A."/>
        </authorList>
    </citation>
    <scope>NUCLEOTIDE SEQUENCE [LARGE SCALE GENOMIC DNA]</scope>
    <source>
        <strain evidence="4 5">cv. Gransden 2004</strain>
    </source>
</reference>
<dbReference type="PANTHER" id="PTHR31956:SF8">
    <property type="entry name" value="ACID PHOSPHATASE PHOA (AFU_ORTHOLOGUE AFUA_1G03570)"/>
    <property type="match status" value="1"/>
</dbReference>
<keyword evidence="5" id="KW-1185">Reference proteome</keyword>
<feature type="chain" id="PRO_5043158235" description="Acid phosphatase" evidence="2">
    <location>
        <begin position="26"/>
        <end position="299"/>
    </location>
</feature>
<dbReference type="EMBL" id="ABEU02000009">
    <property type="protein sequence ID" value="PNR48035.1"/>
    <property type="molecule type" value="Genomic_DNA"/>
</dbReference>
<sequence length="299" mass="32185">MARFGRSIAATLLFAALLMISTADAALWFDRIYVVIFENTDYSAAIADPNFAKWTAKGKKLTNYHGVAHPSQPNYIAMIAGSTLGVTDDSVHNLSQQNLVDLLETAGVSWKSYNENYTASPNVCNLAATIGSAVCPNQTKKTTKTTLYARKHNPFVSFTDIQGSASRCNKIVPATQLAVDKANNAIPQVVFYVPNQCNDGHDIGVTYAGKFLDSFMTSTFTGNAITGRTMVVITFDENSGTSGNQILTALVPFGTMGITVGSSDNTNFNHYSLLKTIEQNFGTGNLGQNDVTASPFNFP</sequence>
<proteinExistence type="predicted"/>
<evidence type="ECO:0000313" key="4">
    <source>
        <dbReference type="EnsemblPlants" id="PAC:32912820.CDS.1"/>
    </source>
</evidence>
<organism evidence="3">
    <name type="scientific">Physcomitrium patens</name>
    <name type="common">Spreading-leaved earth moss</name>
    <name type="synonym">Physcomitrella patens</name>
    <dbReference type="NCBI Taxonomy" id="3218"/>
    <lineage>
        <taxon>Eukaryota</taxon>
        <taxon>Viridiplantae</taxon>
        <taxon>Streptophyta</taxon>
        <taxon>Embryophyta</taxon>
        <taxon>Bryophyta</taxon>
        <taxon>Bryophytina</taxon>
        <taxon>Bryopsida</taxon>
        <taxon>Funariidae</taxon>
        <taxon>Funariales</taxon>
        <taxon>Funariaceae</taxon>
        <taxon>Physcomitrium</taxon>
    </lineage>
</organism>
<dbReference type="InterPro" id="IPR017850">
    <property type="entry name" value="Alkaline_phosphatase_core_sf"/>
</dbReference>
<dbReference type="Pfam" id="PF04185">
    <property type="entry name" value="Phosphoesterase"/>
    <property type="match status" value="1"/>
</dbReference>
<evidence type="ECO:0000313" key="5">
    <source>
        <dbReference type="Proteomes" id="UP000006727"/>
    </source>
</evidence>
<dbReference type="Gene3D" id="3.40.720.10">
    <property type="entry name" value="Alkaline Phosphatase, subunit A"/>
    <property type="match status" value="1"/>
</dbReference>
<dbReference type="GeneID" id="112286289"/>
<evidence type="ECO:0000256" key="1">
    <source>
        <dbReference type="ARBA" id="ARBA00022801"/>
    </source>
</evidence>
<dbReference type="KEGG" id="ppp:112286289"/>
<dbReference type="InterPro" id="IPR007312">
    <property type="entry name" value="Phosphoesterase"/>
</dbReference>
<dbReference type="Gramene" id="Pp3c9_9480V3.1">
    <property type="protein sequence ID" value="PAC:32912820.CDS.1"/>
    <property type="gene ID" value="Pp3c9_9480"/>
</dbReference>
<dbReference type="EnsemblPlants" id="Pp3c9_9480V3.1">
    <property type="protein sequence ID" value="PAC:32912820.CDS.1"/>
    <property type="gene ID" value="Pp3c9_9480"/>
</dbReference>
<dbReference type="AlphaFoldDB" id="A0A2K1K2N1"/>
<feature type="signal peptide" evidence="2">
    <location>
        <begin position="1"/>
        <end position="25"/>
    </location>
</feature>
<dbReference type="PaxDb" id="3218-PP1S24_103V6.1"/>
<keyword evidence="2" id="KW-0732">Signal</keyword>
<gene>
    <name evidence="4" type="primary">LOC112286289</name>
    <name evidence="3" type="ORF">PHYPA_012508</name>
</gene>
<evidence type="ECO:0000313" key="3">
    <source>
        <dbReference type="EMBL" id="PNR48035.1"/>
    </source>
</evidence>
<dbReference type="Proteomes" id="UP000006727">
    <property type="component" value="Chromosome 9"/>
</dbReference>
<reference evidence="3 5" key="1">
    <citation type="journal article" date="2008" name="Science">
        <title>The Physcomitrella genome reveals evolutionary insights into the conquest of land by plants.</title>
        <authorList>
            <person name="Rensing S."/>
            <person name="Lang D."/>
            <person name="Zimmer A."/>
            <person name="Terry A."/>
            <person name="Salamov A."/>
            <person name="Shapiro H."/>
            <person name="Nishiyama T."/>
            <person name="Perroud P.-F."/>
            <person name="Lindquist E."/>
            <person name="Kamisugi Y."/>
            <person name="Tanahashi T."/>
            <person name="Sakakibara K."/>
            <person name="Fujita T."/>
            <person name="Oishi K."/>
            <person name="Shin-I T."/>
            <person name="Kuroki Y."/>
            <person name="Toyoda A."/>
            <person name="Suzuki Y."/>
            <person name="Hashimoto A."/>
            <person name="Yamaguchi K."/>
            <person name="Sugano A."/>
            <person name="Kohara Y."/>
            <person name="Fujiyama A."/>
            <person name="Anterola A."/>
            <person name="Aoki S."/>
            <person name="Ashton N."/>
            <person name="Barbazuk W.B."/>
            <person name="Barker E."/>
            <person name="Bennetzen J."/>
            <person name="Bezanilla M."/>
            <person name="Blankenship R."/>
            <person name="Cho S.H."/>
            <person name="Dutcher S."/>
            <person name="Estelle M."/>
            <person name="Fawcett J.A."/>
            <person name="Gundlach H."/>
            <person name="Hanada K."/>
            <person name="Heyl A."/>
            <person name="Hicks K.A."/>
            <person name="Hugh J."/>
            <person name="Lohr M."/>
            <person name="Mayer K."/>
            <person name="Melkozernov A."/>
            <person name="Murata T."/>
            <person name="Nelson D."/>
            <person name="Pils B."/>
            <person name="Prigge M."/>
            <person name="Reiss B."/>
            <person name="Renner T."/>
            <person name="Rombauts S."/>
            <person name="Rushton P."/>
            <person name="Sanderfoot A."/>
            <person name="Schween G."/>
            <person name="Shiu S.-H."/>
            <person name="Stueber K."/>
            <person name="Theodoulou F.L."/>
            <person name="Tu H."/>
            <person name="Van de Peer Y."/>
            <person name="Verrier P.J."/>
            <person name="Waters E."/>
            <person name="Wood A."/>
            <person name="Yang L."/>
            <person name="Cove D."/>
            <person name="Cuming A."/>
            <person name="Hasebe M."/>
            <person name="Lucas S."/>
            <person name="Mishler D.B."/>
            <person name="Reski R."/>
            <person name="Grigoriev I."/>
            <person name="Quatrano R.S."/>
            <person name="Boore J.L."/>
        </authorList>
    </citation>
    <scope>NUCLEOTIDE SEQUENCE [LARGE SCALE GENOMIC DNA]</scope>
    <source>
        <strain evidence="4 5">cv. Gransden 2004</strain>
    </source>
</reference>
<dbReference type="GO" id="GO:0009395">
    <property type="term" value="P:phospholipid catabolic process"/>
    <property type="evidence" value="ECO:0000318"/>
    <property type="project" value="GO_Central"/>
</dbReference>
<dbReference type="GO" id="GO:0016788">
    <property type="term" value="F:hydrolase activity, acting on ester bonds"/>
    <property type="evidence" value="ECO:0007669"/>
    <property type="project" value="InterPro"/>
</dbReference>
<reference evidence="4" key="3">
    <citation type="submission" date="2020-12" db="UniProtKB">
        <authorList>
            <consortium name="EnsemblPlants"/>
        </authorList>
    </citation>
    <scope>IDENTIFICATION</scope>
</reference>
<name>A0A2K1K2N1_PHYPA</name>
<evidence type="ECO:0000256" key="2">
    <source>
        <dbReference type="SAM" id="SignalP"/>
    </source>
</evidence>
<keyword evidence="1" id="KW-0378">Hydrolase</keyword>
<protein>
    <recommendedName>
        <fullName evidence="6">Acid phosphatase</fullName>
    </recommendedName>
</protein>
<dbReference type="STRING" id="3218.A0A2K1K2N1"/>
<dbReference type="PANTHER" id="PTHR31956">
    <property type="entry name" value="NON-SPECIFIC PHOSPHOLIPASE C4-RELATED"/>
    <property type="match status" value="1"/>
</dbReference>